<evidence type="ECO:0000256" key="8">
    <source>
        <dbReference type="ARBA" id="ARBA00023228"/>
    </source>
</evidence>
<proteinExistence type="inferred from homology"/>
<keyword evidence="7 13" id="KW-0472">Membrane</keyword>
<dbReference type="GO" id="GO:0005765">
    <property type="term" value="C:lysosomal membrane"/>
    <property type="evidence" value="ECO:0007669"/>
    <property type="project" value="UniProtKB-SubCell"/>
</dbReference>
<dbReference type="Proteomes" id="UP001652661">
    <property type="component" value="Chromosome 3L"/>
</dbReference>
<evidence type="ECO:0000256" key="10">
    <source>
        <dbReference type="ARBA" id="ARBA00035449"/>
    </source>
</evidence>
<evidence type="ECO:0000256" key="9">
    <source>
        <dbReference type="ARBA" id="ARBA00035284"/>
    </source>
</evidence>
<comment type="subunit">
    <text evidence="11">Interacts with BRI3BP. Interacts with MGAT1 and IFITM3.</text>
</comment>
<dbReference type="PANTHER" id="PTHR13551">
    <property type="entry name" value="BRAIN PROTEIN I3"/>
    <property type="match status" value="1"/>
</dbReference>
<dbReference type="InterPro" id="IPR019317">
    <property type="entry name" value="BRI3"/>
</dbReference>
<keyword evidence="6 13" id="KW-1133">Transmembrane helix</keyword>
<dbReference type="OrthoDB" id="2564984at2759"/>
<keyword evidence="5 13" id="KW-0812">Transmembrane</keyword>
<reference evidence="15" key="1">
    <citation type="submission" date="2025-08" db="UniProtKB">
        <authorList>
            <consortium name="RefSeq"/>
        </authorList>
    </citation>
    <scope>IDENTIFICATION</scope>
    <source>
        <strain evidence="15">14028-0561.14</strain>
        <tissue evidence="15">Whole fly</tissue>
    </source>
</reference>
<accession>A0A6P4J507</accession>
<keyword evidence="14" id="KW-1185">Reference proteome</keyword>
<evidence type="ECO:0000256" key="5">
    <source>
        <dbReference type="ARBA" id="ARBA00022692"/>
    </source>
</evidence>
<comment type="subcellular location">
    <subcellularLocation>
        <location evidence="2">Cytoplasm</location>
        <location evidence="2">Perinuclear region</location>
    </subcellularLocation>
    <subcellularLocation>
        <location evidence="1">Lysosome membrane</location>
        <topology evidence="1">Multi-pass membrane protein</topology>
    </subcellularLocation>
</comment>
<dbReference type="OMA" id="PPMQDAR"/>
<evidence type="ECO:0000256" key="6">
    <source>
        <dbReference type="ARBA" id="ARBA00022989"/>
    </source>
</evidence>
<feature type="transmembrane region" description="Helical" evidence="13">
    <location>
        <begin position="89"/>
        <end position="112"/>
    </location>
</feature>
<dbReference type="GeneID" id="108079711"/>
<organism evidence="14 15">
    <name type="scientific">Drosophila kikkawai</name>
    <name type="common">Fruit fly</name>
    <dbReference type="NCBI Taxonomy" id="30033"/>
    <lineage>
        <taxon>Eukaryota</taxon>
        <taxon>Metazoa</taxon>
        <taxon>Ecdysozoa</taxon>
        <taxon>Arthropoda</taxon>
        <taxon>Hexapoda</taxon>
        <taxon>Insecta</taxon>
        <taxon>Pterygota</taxon>
        <taxon>Neoptera</taxon>
        <taxon>Endopterygota</taxon>
        <taxon>Diptera</taxon>
        <taxon>Brachycera</taxon>
        <taxon>Muscomorpha</taxon>
        <taxon>Ephydroidea</taxon>
        <taxon>Drosophilidae</taxon>
        <taxon>Drosophila</taxon>
        <taxon>Sophophora</taxon>
    </lineage>
</organism>
<protein>
    <recommendedName>
        <fullName evidence="9">Membrane protein BRI3</fullName>
    </recommendedName>
    <alternativeName>
        <fullName evidence="10">Brain protein I3</fullName>
    </alternativeName>
</protein>
<keyword evidence="4" id="KW-0963">Cytoplasm</keyword>
<evidence type="ECO:0000256" key="11">
    <source>
        <dbReference type="ARBA" id="ARBA00046593"/>
    </source>
</evidence>
<dbReference type="RefSeq" id="XP_017029608.1">
    <property type="nucleotide sequence ID" value="XM_017174119.3"/>
</dbReference>
<dbReference type="Pfam" id="PF10164">
    <property type="entry name" value="BRI3"/>
    <property type="match status" value="1"/>
</dbReference>
<dbReference type="AlphaFoldDB" id="A0A6P4J507"/>
<evidence type="ECO:0000256" key="2">
    <source>
        <dbReference type="ARBA" id="ARBA00004556"/>
    </source>
</evidence>
<evidence type="ECO:0000313" key="15">
    <source>
        <dbReference type="RefSeq" id="XP_017029608.1"/>
    </source>
</evidence>
<dbReference type="PANTHER" id="PTHR13551:SF1">
    <property type="entry name" value="MEMBRANE PROTEIN BRI3"/>
    <property type="match status" value="1"/>
</dbReference>
<evidence type="ECO:0000256" key="1">
    <source>
        <dbReference type="ARBA" id="ARBA00004155"/>
    </source>
</evidence>
<name>A0A6P4J507_DROKI</name>
<sequence length="124" mass="13136">MAETRKDAAPPSYDEVMNASSQDSRLIAGVHHGAPSAPPPNMHMPTYGAFETTPVSVVIQQPAPVVALPTEIIVIGGCPACRIGYLEDTFSACGLCCAIFFFPVGVLCCLAMREKRCTNCGTVF</sequence>
<feature type="region of interest" description="Disordered" evidence="12">
    <location>
        <begin position="1"/>
        <end position="20"/>
    </location>
</feature>
<evidence type="ECO:0000256" key="3">
    <source>
        <dbReference type="ARBA" id="ARBA00008090"/>
    </source>
</evidence>
<dbReference type="GO" id="GO:0048471">
    <property type="term" value="C:perinuclear region of cytoplasm"/>
    <property type="evidence" value="ECO:0007669"/>
    <property type="project" value="UniProtKB-SubCell"/>
</dbReference>
<evidence type="ECO:0000313" key="14">
    <source>
        <dbReference type="Proteomes" id="UP001652661"/>
    </source>
</evidence>
<comment type="similarity">
    <text evidence="3">Belongs to the BRI3 family.</text>
</comment>
<evidence type="ECO:0000256" key="13">
    <source>
        <dbReference type="SAM" id="Phobius"/>
    </source>
</evidence>
<evidence type="ECO:0000256" key="4">
    <source>
        <dbReference type="ARBA" id="ARBA00022490"/>
    </source>
</evidence>
<gene>
    <name evidence="15" type="primary">LOC108079711</name>
</gene>
<evidence type="ECO:0000256" key="12">
    <source>
        <dbReference type="SAM" id="MobiDB-lite"/>
    </source>
</evidence>
<evidence type="ECO:0000256" key="7">
    <source>
        <dbReference type="ARBA" id="ARBA00023136"/>
    </source>
</evidence>
<keyword evidence="8" id="KW-0458">Lysosome</keyword>